<evidence type="ECO:0000313" key="6">
    <source>
        <dbReference type="Proteomes" id="UP000824200"/>
    </source>
</evidence>
<dbReference type="GO" id="GO:0005524">
    <property type="term" value="F:ATP binding"/>
    <property type="evidence" value="ECO:0007669"/>
    <property type="project" value="InterPro"/>
</dbReference>
<dbReference type="InterPro" id="IPR037124">
    <property type="entry name" value="Chaperonin_GroES_sf"/>
</dbReference>
<keyword evidence="2 3" id="KW-0143">Chaperone</keyword>
<name>A0A9D1E4Y6_9BACT</name>
<dbReference type="GO" id="GO:0051082">
    <property type="term" value="F:unfolded protein binding"/>
    <property type="evidence" value="ECO:0007669"/>
    <property type="project" value="TreeGrafter"/>
</dbReference>
<dbReference type="NCBIfam" id="NF001531">
    <property type="entry name" value="PRK00364.2-2"/>
    <property type="match status" value="1"/>
</dbReference>
<dbReference type="PANTHER" id="PTHR10772">
    <property type="entry name" value="10 KDA HEAT SHOCK PROTEIN"/>
    <property type="match status" value="1"/>
</dbReference>
<reference evidence="5" key="1">
    <citation type="submission" date="2020-10" db="EMBL/GenBank/DDBJ databases">
        <authorList>
            <person name="Gilroy R."/>
        </authorList>
    </citation>
    <scope>NUCLEOTIDE SEQUENCE</scope>
    <source>
        <strain evidence="5">CHK121-14286</strain>
    </source>
</reference>
<reference evidence="5" key="2">
    <citation type="journal article" date="2021" name="PeerJ">
        <title>Extensive microbial diversity within the chicken gut microbiome revealed by metagenomics and culture.</title>
        <authorList>
            <person name="Gilroy R."/>
            <person name="Ravi A."/>
            <person name="Getino M."/>
            <person name="Pursley I."/>
            <person name="Horton D.L."/>
            <person name="Alikhan N.F."/>
            <person name="Baker D."/>
            <person name="Gharbi K."/>
            <person name="Hall N."/>
            <person name="Watson M."/>
            <person name="Adriaenssens E.M."/>
            <person name="Foster-Nyarko E."/>
            <person name="Jarju S."/>
            <person name="Secka A."/>
            <person name="Antonio M."/>
            <person name="Oren A."/>
            <person name="Chaudhuri R.R."/>
            <person name="La Ragione R."/>
            <person name="Hildebrand F."/>
            <person name="Pallen M.J."/>
        </authorList>
    </citation>
    <scope>NUCLEOTIDE SEQUENCE</scope>
    <source>
        <strain evidence="5">CHK121-14286</strain>
    </source>
</reference>
<comment type="subcellular location">
    <subcellularLocation>
        <location evidence="3">Cytoplasm</location>
    </subcellularLocation>
</comment>
<dbReference type="SUPFAM" id="SSF50129">
    <property type="entry name" value="GroES-like"/>
    <property type="match status" value="1"/>
</dbReference>
<evidence type="ECO:0000256" key="1">
    <source>
        <dbReference type="ARBA" id="ARBA00006975"/>
    </source>
</evidence>
<proteinExistence type="inferred from homology"/>
<comment type="subunit">
    <text evidence="3">Heptamer of 7 subunits arranged in a ring. Interacts with the chaperonin GroEL.</text>
</comment>
<dbReference type="GO" id="GO:0046872">
    <property type="term" value="F:metal ion binding"/>
    <property type="evidence" value="ECO:0007669"/>
    <property type="project" value="TreeGrafter"/>
</dbReference>
<dbReference type="PRINTS" id="PR00297">
    <property type="entry name" value="CHAPERONIN10"/>
</dbReference>
<comment type="function">
    <text evidence="3 4">Together with the chaperonin GroEL, plays an essential role in assisting protein folding. The GroEL-GroES system forms a nano-cage that allows encapsulation of the non-native substrate proteins and provides a physical environment optimized to promote and accelerate protein folding. GroES binds to the apical surface of the GroEL ring, thereby capping the opening of the GroEL channel.</text>
</comment>
<dbReference type="InterPro" id="IPR018369">
    <property type="entry name" value="Chaprnonin_Cpn10_CS"/>
</dbReference>
<comment type="similarity">
    <text evidence="1 3 4">Belongs to the GroES chaperonin family.</text>
</comment>
<dbReference type="InterPro" id="IPR020818">
    <property type="entry name" value="Chaperonin_GroES"/>
</dbReference>
<dbReference type="GO" id="GO:0005737">
    <property type="term" value="C:cytoplasm"/>
    <property type="evidence" value="ECO:0007669"/>
    <property type="project" value="UniProtKB-SubCell"/>
</dbReference>
<dbReference type="Proteomes" id="UP000824200">
    <property type="component" value="Unassembled WGS sequence"/>
</dbReference>
<dbReference type="FunFam" id="2.30.33.40:FF:000001">
    <property type="entry name" value="10 kDa chaperonin"/>
    <property type="match status" value="1"/>
</dbReference>
<protein>
    <recommendedName>
        <fullName evidence="3">Co-chaperonin GroES</fullName>
    </recommendedName>
    <alternativeName>
        <fullName evidence="3">10 kDa chaperonin</fullName>
    </alternativeName>
    <alternativeName>
        <fullName evidence="3">Chaperonin-10</fullName>
        <shortName evidence="3">Cpn10</shortName>
    </alternativeName>
</protein>
<dbReference type="HAMAP" id="MF_00580">
    <property type="entry name" value="CH10"/>
    <property type="match status" value="1"/>
</dbReference>
<dbReference type="PROSITE" id="PS00681">
    <property type="entry name" value="CHAPERONINS_CPN10"/>
    <property type="match status" value="1"/>
</dbReference>
<dbReference type="CDD" id="cd00320">
    <property type="entry name" value="cpn10"/>
    <property type="match status" value="1"/>
</dbReference>
<accession>A0A9D1E4Y6</accession>
<dbReference type="SMART" id="SM00883">
    <property type="entry name" value="Cpn10"/>
    <property type="match status" value="1"/>
</dbReference>
<evidence type="ECO:0000256" key="2">
    <source>
        <dbReference type="ARBA" id="ARBA00023186"/>
    </source>
</evidence>
<comment type="caution">
    <text evidence="5">The sequence shown here is derived from an EMBL/GenBank/DDBJ whole genome shotgun (WGS) entry which is preliminary data.</text>
</comment>
<dbReference type="Gene3D" id="2.30.33.40">
    <property type="entry name" value="GroES chaperonin"/>
    <property type="match status" value="1"/>
</dbReference>
<evidence type="ECO:0000313" key="5">
    <source>
        <dbReference type="EMBL" id="HIR66371.1"/>
    </source>
</evidence>
<dbReference type="EMBL" id="DVHL01000045">
    <property type="protein sequence ID" value="HIR66371.1"/>
    <property type="molecule type" value="Genomic_DNA"/>
</dbReference>
<dbReference type="AlphaFoldDB" id="A0A9D1E4Y6"/>
<organism evidence="5 6">
    <name type="scientific">Candidatus Fimimonas gallinarum</name>
    <dbReference type="NCBI Taxonomy" id="2840821"/>
    <lineage>
        <taxon>Bacteria</taxon>
        <taxon>Pseudomonadati</taxon>
        <taxon>Myxococcota</taxon>
        <taxon>Myxococcia</taxon>
        <taxon>Myxococcales</taxon>
        <taxon>Cystobacterineae</taxon>
        <taxon>Myxococcaceae</taxon>
        <taxon>Myxococcaceae incertae sedis</taxon>
        <taxon>Candidatus Fimimonas</taxon>
    </lineage>
</organism>
<evidence type="ECO:0000256" key="3">
    <source>
        <dbReference type="HAMAP-Rule" id="MF_00580"/>
    </source>
</evidence>
<dbReference type="InterPro" id="IPR011032">
    <property type="entry name" value="GroES-like_sf"/>
</dbReference>
<dbReference type="Pfam" id="PF00166">
    <property type="entry name" value="Cpn10"/>
    <property type="match status" value="1"/>
</dbReference>
<evidence type="ECO:0000256" key="4">
    <source>
        <dbReference type="RuleBase" id="RU000535"/>
    </source>
</evidence>
<dbReference type="PANTHER" id="PTHR10772:SF58">
    <property type="entry name" value="CO-CHAPERONIN GROES"/>
    <property type="match status" value="1"/>
</dbReference>
<dbReference type="GO" id="GO:0051087">
    <property type="term" value="F:protein-folding chaperone binding"/>
    <property type="evidence" value="ECO:0007669"/>
    <property type="project" value="TreeGrafter"/>
</dbReference>
<dbReference type="NCBIfam" id="NF001533">
    <property type="entry name" value="PRK00364.2-4"/>
    <property type="match status" value="1"/>
</dbReference>
<gene>
    <name evidence="3" type="primary">groES</name>
    <name evidence="3" type="synonym">groS</name>
    <name evidence="5" type="ORF">IAC95_05780</name>
</gene>
<sequence length="94" mass="10206">MSVKPLFDRVVVKQVEEKEQSVGGIFLPTAAKEKQEIATVVAVGEGGLVDGKEVKMVVKPGDRVLYSKYAGSQFKIDGEELTIIKQSDILAIVE</sequence>
<keyword evidence="3" id="KW-0963">Cytoplasm</keyword>
<dbReference type="GO" id="GO:0044183">
    <property type="term" value="F:protein folding chaperone"/>
    <property type="evidence" value="ECO:0007669"/>
    <property type="project" value="InterPro"/>
</dbReference>